<name>A0A3Q0CX73_MESAU</name>
<feature type="signal peptide" evidence="9">
    <location>
        <begin position="1"/>
        <end position="23"/>
    </location>
</feature>
<evidence type="ECO:0000256" key="3">
    <source>
        <dbReference type="ARBA" id="ARBA00022514"/>
    </source>
</evidence>
<dbReference type="Gene3D" id="1.20.1250.10">
    <property type="match status" value="1"/>
</dbReference>
<comment type="similarity">
    <text evidence="2 8">Belongs to the alpha/beta interferon family.</text>
</comment>
<evidence type="ECO:0000256" key="8">
    <source>
        <dbReference type="RuleBase" id="RU000436"/>
    </source>
</evidence>
<dbReference type="KEGG" id="maua:101824794"/>
<dbReference type="PANTHER" id="PTHR11691:SF60">
    <property type="entry name" value="INTERFERON ALPHA-5"/>
    <property type="match status" value="1"/>
</dbReference>
<dbReference type="SUPFAM" id="SSF47266">
    <property type="entry name" value="4-helical cytokines"/>
    <property type="match status" value="1"/>
</dbReference>
<evidence type="ECO:0000256" key="5">
    <source>
        <dbReference type="ARBA" id="ARBA00022729"/>
    </source>
</evidence>
<dbReference type="SMART" id="SM00076">
    <property type="entry name" value="IFabd"/>
    <property type="match status" value="1"/>
</dbReference>
<keyword evidence="5 9" id="KW-0732">Signal</keyword>
<dbReference type="PRINTS" id="PR00266">
    <property type="entry name" value="INTERFERONAB"/>
</dbReference>
<dbReference type="GO" id="GO:0005125">
    <property type="term" value="F:cytokine activity"/>
    <property type="evidence" value="ECO:0007669"/>
    <property type="project" value="UniProtKB-KW"/>
</dbReference>
<dbReference type="GO" id="GO:0005615">
    <property type="term" value="C:extracellular space"/>
    <property type="evidence" value="ECO:0007669"/>
    <property type="project" value="UniProtKB-KW"/>
</dbReference>
<dbReference type="Pfam" id="PF00143">
    <property type="entry name" value="Interferon"/>
    <property type="match status" value="1"/>
</dbReference>
<feature type="chain" id="PRO_5046332352" evidence="9">
    <location>
        <begin position="24"/>
        <end position="178"/>
    </location>
</feature>
<keyword evidence="3 8" id="KW-0202">Cytokine</keyword>
<keyword evidence="6 8" id="KW-0051">Antiviral defense</keyword>
<dbReference type="PANTHER" id="PTHR11691">
    <property type="entry name" value="TYPE I INTERFERON"/>
    <property type="match status" value="1"/>
</dbReference>
<protein>
    <submittedName>
        <fullName evidence="11">Interferon alpha-9-like</fullName>
    </submittedName>
</protein>
<evidence type="ECO:0000256" key="7">
    <source>
        <dbReference type="ARBA" id="ARBA00023157"/>
    </source>
</evidence>
<gene>
    <name evidence="11" type="primary">LOC101824794</name>
</gene>
<dbReference type="Proteomes" id="UP000886700">
    <property type="component" value="Unplaced"/>
</dbReference>
<dbReference type="GO" id="GO:0005126">
    <property type="term" value="F:cytokine receptor binding"/>
    <property type="evidence" value="ECO:0007669"/>
    <property type="project" value="InterPro"/>
</dbReference>
<proteinExistence type="inferred from homology"/>
<keyword evidence="10" id="KW-1185">Reference proteome</keyword>
<organism evidence="10 11">
    <name type="scientific">Mesocricetus auratus</name>
    <name type="common">Golden hamster</name>
    <dbReference type="NCBI Taxonomy" id="10036"/>
    <lineage>
        <taxon>Eukaryota</taxon>
        <taxon>Metazoa</taxon>
        <taxon>Chordata</taxon>
        <taxon>Craniata</taxon>
        <taxon>Vertebrata</taxon>
        <taxon>Euteleostomi</taxon>
        <taxon>Mammalia</taxon>
        <taxon>Eutheria</taxon>
        <taxon>Euarchontoglires</taxon>
        <taxon>Glires</taxon>
        <taxon>Rodentia</taxon>
        <taxon>Myomorpha</taxon>
        <taxon>Muroidea</taxon>
        <taxon>Cricetidae</taxon>
        <taxon>Cricetinae</taxon>
        <taxon>Mesocricetus</taxon>
    </lineage>
</organism>
<dbReference type="RefSeq" id="XP_021085317.2">
    <property type="nucleotide sequence ID" value="XM_021229658.2"/>
</dbReference>
<dbReference type="GO" id="GO:0051607">
    <property type="term" value="P:defense response to virus"/>
    <property type="evidence" value="ECO:0007669"/>
    <property type="project" value="UniProtKB-KW"/>
</dbReference>
<dbReference type="InterPro" id="IPR000471">
    <property type="entry name" value="Interferon_alpha/beta/delta"/>
</dbReference>
<comment type="subcellular location">
    <subcellularLocation>
        <location evidence="1">Secreted</location>
    </subcellularLocation>
</comment>
<dbReference type="GeneID" id="101824794"/>
<dbReference type="InterPro" id="IPR009079">
    <property type="entry name" value="4_helix_cytokine-like_core"/>
</dbReference>
<accession>A0A3Q0CX73</accession>
<evidence type="ECO:0000256" key="1">
    <source>
        <dbReference type="ARBA" id="ARBA00004613"/>
    </source>
</evidence>
<evidence type="ECO:0000256" key="6">
    <source>
        <dbReference type="ARBA" id="ARBA00023118"/>
    </source>
</evidence>
<evidence type="ECO:0000313" key="10">
    <source>
        <dbReference type="Proteomes" id="UP000886700"/>
    </source>
</evidence>
<dbReference type="PROSITE" id="PS00252">
    <property type="entry name" value="INTERFERON_A_B_D"/>
    <property type="match status" value="1"/>
</dbReference>
<keyword evidence="4" id="KW-0964">Secreted</keyword>
<evidence type="ECO:0000256" key="4">
    <source>
        <dbReference type="ARBA" id="ARBA00022525"/>
    </source>
</evidence>
<keyword evidence="7" id="KW-1015">Disulfide bond</keyword>
<evidence type="ECO:0000256" key="2">
    <source>
        <dbReference type="ARBA" id="ARBA00011033"/>
    </source>
</evidence>
<dbReference type="AlphaFoldDB" id="A0A3Q0CX73"/>
<sequence length="178" mass="21041">MARPCAFLMALVVMSYWSTCCLGCDLPQAPNLRNNTVLTLLKEMRLSPLSCLKDRKYFAFPLEEEIQEPQAIFVLQELIHQVLNLFSSKDSSAPWETNLLETLCDRLHQQFNNLKDCLIHQVWMKDWELPVKNYFHRITAYLREKKYSRCAWEVVRAEVWKALDSSTKLLERLIEEKE</sequence>
<evidence type="ECO:0000256" key="9">
    <source>
        <dbReference type="SAM" id="SignalP"/>
    </source>
</evidence>
<reference evidence="11" key="1">
    <citation type="submission" date="2025-08" db="UniProtKB">
        <authorList>
            <consortium name="RefSeq"/>
        </authorList>
    </citation>
    <scope>IDENTIFICATION</scope>
    <source>
        <tissue evidence="11">Liver</tissue>
    </source>
</reference>
<evidence type="ECO:0000313" key="11">
    <source>
        <dbReference type="RefSeq" id="XP_021085317.2"/>
    </source>
</evidence>